<protein>
    <submittedName>
        <fullName evidence="2">Uncharacterized protein</fullName>
    </submittedName>
</protein>
<dbReference type="Proteomes" id="UP001292094">
    <property type="component" value="Unassembled WGS sequence"/>
</dbReference>
<comment type="caution">
    <text evidence="2">The sequence shown here is derived from an EMBL/GenBank/DDBJ whole genome shotgun (WGS) entry which is preliminary data.</text>
</comment>
<feature type="chain" id="PRO_5041947595" evidence="1">
    <location>
        <begin position="28"/>
        <end position="67"/>
    </location>
</feature>
<sequence length="67" mass="7513">MWIRRACRRHRPPSLTWRLVGFTRAHAALLTSSACGLRLTVRKCRAEKTAKTTAHLIAPGFIATVEV</sequence>
<evidence type="ECO:0000313" key="2">
    <source>
        <dbReference type="EMBL" id="KAK4325359.1"/>
    </source>
</evidence>
<feature type="signal peptide" evidence="1">
    <location>
        <begin position="1"/>
        <end position="27"/>
    </location>
</feature>
<gene>
    <name evidence="2" type="ORF">Pmani_004073</name>
</gene>
<dbReference type="PROSITE" id="PS51257">
    <property type="entry name" value="PROKAR_LIPOPROTEIN"/>
    <property type="match status" value="1"/>
</dbReference>
<dbReference type="EMBL" id="JAWZYT010000285">
    <property type="protein sequence ID" value="KAK4325359.1"/>
    <property type="molecule type" value="Genomic_DNA"/>
</dbReference>
<proteinExistence type="predicted"/>
<evidence type="ECO:0000256" key="1">
    <source>
        <dbReference type="SAM" id="SignalP"/>
    </source>
</evidence>
<reference evidence="2" key="1">
    <citation type="submission" date="2023-11" db="EMBL/GenBank/DDBJ databases">
        <title>Genome assemblies of two species of porcelain crab, Petrolisthes cinctipes and Petrolisthes manimaculis (Anomura: Porcellanidae).</title>
        <authorList>
            <person name="Angst P."/>
        </authorList>
    </citation>
    <scope>NUCLEOTIDE SEQUENCE</scope>
    <source>
        <strain evidence="2">PB745_02</strain>
        <tissue evidence="2">Gill</tissue>
    </source>
</reference>
<keyword evidence="1" id="KW-0732">Signal</keyword>
<accession>A0AAE1QEF2</accession>
<organism evidence="2 3">
    <name type="scientific">Petrolisthes manimaculis</name>
    <dbReference type="NCBI Taxonomy" id="1843537"/>
    <lineage>
        <taxon>Eukaryota</taxon>
        <taxon>Metazoa</taxon>
        <taxon>Ecdysozoa</taxon>
        <taxon>Arthropoda</taxon>
        <taxon>Crustacea</taxon>
        <taxon>Multicrustacea</taxon>
        <taxon>Malacostraca</taxon>
        <taxon>Eumalacostraca</taxon>
        <taxon>Eucarida</taxon>
        <taxon>Decapoda</taxon>
        <taxon>Pleocyemata</taxon>
        <taxon>Anomura</taxon>
        <taxon>Galatheoidea</taxon>
        <taxon>Porcellanidae</taxon>
        <taxon>Petrolisthes</taxon>
    </lineage>
</organism>
<evidence type="ECO:0000313" key="3">
    <source>
        <dbReference type="Proteomes" id="UP001292094"/>
    </source>
</evidence>
<keyword evidence="3" id="KW-1185">Reference proteome</keyword>
<dbReference type="AlphaFoldDB" id="A0AAE1QEF2"/>
<name>A0AAE1QEF2_9EUCA</name>